<dbReference type="PANTHER" id="PTHR43013:SF1">
    <property type="entry name" value="GLUTAMYL-TRNA REDUCTASE"/>
    <property type="match status" value="1"/>
</dbReference>
<comment type="function">
    <text evidence="8">Catalyzes the NADPH-dependent reduction of glutamyl-tRNA(Glu) to glutamate 1-semialdehyde (GSA).</text>
</comment>
<dbReference type="GeneID" id="28489619"/>
<dbReference type="InterPro" id="IPR000343">
    <property type="entry name" value="4pyrrol_synth_GluRdtase"/>
</dbReference>
<evidence type="ECO:0000256" key="10">
    <source>
        <dbReference type="PIRSR" id="PIRSR000445-2"/>
    </source>
</evidence>
<keyword evidence="18" id="KW-1185">Reference proteome</keyword>
<dbReference type="InterPro" id="IPR006151">
    <property type="entry name" value="Shikm_DH/Glu-tRNA_Rdtase"/>
</dbReference>
<feature type="domain" description="Glutamyl-tRNA reductase N-terminal" evidence="16">
    <location>
        <begin position="5"/>
        <end position="138"/>
    </location>
</feature>
<dbReference type="UniPathway" id="UPA00251">
    <property type="reaction ID" value="UER00316"/>
</dbReference>
<dbReference type="SUPFAM" id="SSF69742">
    <property type="entry name" value="Glutamyl tRNA-reductase catalytic, N-terminal domain"/>
    <property type="match status" value="1"/>
</dbReference>
<keyword evidence="6 8" id="KW-0627">Porphyrin biosynthesis</keyword>
<dbReference type="FunFam" id="3.40.50.720:FF:000031">
    <property type="entry name" value="Glutamyl-tRNA reductase"/>
    <property type="match status" value="1"/>
</dbReference>
<protein>
    <recommendedName>
        <fullName evidence="3 8">Glutamyl-tRNA reductase</fullName>
        <shortName evidence="8">GluTR</shortName>
        <ecNumber evidence="3 8">1.2.1.70</ecNumber>
    </recommendedName>
</protein>
<organism evidence="17 18">
    <name type="scientific">Methanobrevibacter olleyae</name>
    <dbReference type="NCBI Taxonomy" id="294671"/>
    <lineage>
        <taxon>Archaea</taxon>
        <taxon>Methanobacteriati</taxon>
        <taxon>Methanobacteriota</taxon>
        <taxon>Methanomada group</taxon>
        <taxon>Methanobacteria</taxon>
        <taxon>Methanobacteriales</taxon>
        <taxon>Methanobacteriaceae</taxon>
        <taxon>Methanobrevibacter</taxon>
    </lineage>
</organism>
<gene>
    <name evidence="8" type="primary">hemA</name>
    <name evidence="17" type="ORF">YLM1_1308</name>
</gene>
<evidence type="ECO:0000256" key="9">
    <source>
        <dbReference type="PIRSR" id="PIRSR000445-1"/>
    </source>
</evidence>
<comment type="catalytic activity">
    <reaction evidence="7 8 13">
        <text>(S)-4-amino-5-oxopentanoate + tRNA(Glu) + NADP(+) = L-glutamyl-tRNA(Glu) + NADPH + H(+)</text>
        <dbReference type="Rhea" id="RHEA:12344"/>
        <dbReference type="Rhea" id="RHEA-COMP:9663"/>
        <dbReference type="Rhea" id="RHEA-COMP:9680"/>
        <dbReference type="ChEBI" id="CHEBI:15378"/>
        <dbReference type="ChEBI" id="CHEBI:57501"/>
        <dbReference type="ChEBI" id="CHEBI:57783"/>
        <dbReference type="ChEBI" id="CHEBI:58349"/>
        <dbReference type="ChEBI" id="CHEBI:78442"/>
        <dbReference type="ChEBI" id="CHEBI:78520"/>
        <dbReference type="EC" id="1.2.1.70"/>
    </reaction>
</comment>
<dbReference type="GO" id="GO:0008883">
    <property type="term" value="F:glutamyl-tRNA reductase activity"/>
    <property type="evidence" value="ECO:0007669"/>
    <property type="project" value="UniProtKB-UniRule"/>
</dbReference>
<feature type="domain" description="Tetrapyrrole biosynthesis glutamyl-tRNA reductase dimerisation" evidence="14">
    <location>
        <begin position="301"/>
        <end position="396"/>
    </location>
</feature>
<dbReference type="GO" id="GO:0019353">
    <property type="term" value="P:protoporphyrinogen IX biosynthetic process from glutamate"/>
    <property type="evidence" value="ECO:0007669"/>
    <property type="project" value="TreeGrafter"/>
</dbReference>
<feature type="binding site" evidence="8 10">
    <location>
        <position position="102"/>
    </location>
    <ligand>
        <name>substrate</name>
    </ligand>
</feature>
<feature type="binding site" evidence="8 11">
    <location>
        <begin position="171"/>
        <end position="176"/>
    </location>
    <ligand>
        <name>NADP(+)</name>
        <dbReference type="ChEBI" id="CHEBI:58349"/>
    </ligand>
</feature>
<evidence type="ECO:0000256" key="1">
    <source>
        <dbReference type="ARBA" id="ARBA00005059"/>
    </source>
</evidence>
<dbReference type="Gene3D" id="3.40.50.720">
    <property type="entry name" value="NAD(P)-binding Rossmann-like Domain"/>
    <property type="match status" value="1"/>
</dbReference>
<dbReference type="HAMAP" id="MF_00087">
    <property type="entry name" value="Glu_tRNA_reductase"/>
    <property type="match status" value="1"/>
</dbReference>
<evidence type="ECO:0000256" key="7">
    <source>
        <dbReference type="ARBA" id="ARBA00047464"/>
    </source>
</evidence>
<dbReference type="PATRIC" id="fig|294671.3.peg.1365"/>
<dbReference type="Pfam" id="PF05201">
    <property type="entry name" value="GlutR_N"/>
    <property type="match status" value="1"/>
</dbReference>
<name>A0A126R2H4_METOL</name>
<comment type="pathway">
    <text evidence="1 8 13">Porphyrin-containing compound metabolism; protoporphyrin-IX biosynthesis; 5-aminolevulinate from L-glutamyl-tRNA(Glu): step 1/2.</text>
</comment>
<dbReference type="EMBL" id="CP014265">
    <property type="protein sequence ID" value="AMK15865.1"/>
    <property type="molecule type" value="Genomic_DNA"/>
</dbReference>
<comment type="subunit">
    <text evidence="8">Homodimer.</text>
</comment>
<evidence type="ECO:0000259" key="16">
    <source>
        <dbReference type="Pfam" id="PF05201"/>
    </source>
</evidence>
<evidence type="ECO:0000256" key="4">
    <source>
        <dbReference type="ARBA" id="ARBA00022857"/>
    </source>
</evidence>
<dbReference type="Gene3D" id="3.30.460.30">
    <property type="entry name" value="Glutamyl-tRNA reductase, N-terminal domain"/>
    <property type="match status" value="1"/>
</dbReference>
<dbReference type="CDD" id="cd05213">
    <property type="entry name" value="NAD_bind_Glutamyl_tRNA_reduct"/>
    <property type="match status" value="1"/>
</dbReference>
<evidence type="ECO:0000256" key="3">
    <source>
        <dbReference type="ARBA" id="ARBA00012970"/>
    </source>
</evidence>
<evidence type="ECO:0000256" key="2">
    <source>
        <dbReference type="ARBA" id="ARBA00005916"/>
    </source>
</evidence>
<dbReference type="InterPro" id="IPR018214">
    <property type="entry name" value="GluRdtase_CS"/>
</dbReference>
<feature type="site" description="Important for activity" evidence="8 12">
    <location>
        <position position="81"/>
    </location>
</feature>
<reference evidence="17 18" key="1">
    <citation type="journal article" date="2016" name="Genome Announc.">
        <title>Draft Genome Sequence of the Rumen Methanogen Methanobrevibacter olleyae YLM1.</title>
        <authorList>
            <person name="Kelly W.J."/>
            <person name="Li D."/>
            <person name="Lambie S.C."/>
            <person name="Cox F."/>
            <person name="Attwood G.T."/>
            <person name="Altermann E."/>
            <person name="Leahy S.C."/>
        </authorList>
    </citation>
    <scope>NUCLEOTIDE SEQUENCE [LARGE SCALE GENOMIC DNA]</scope>
    <source>
        <strain evidence="17 18">YLM1</strain>
    </source>
</reference>
<evidence type="ECO:0000313" key="18">
    <source>
        <dbReference type="Proteomes" id="UP000066376"/>
    </source>
</evidence>
<dbReference type="InterPro" id="IPR036453">
    <property type="entry name" value="GluRdtase_dimer_dom_sf"/>
</dbReference>
<dbReference type="PROSITE" id="PS00747">
    <property type="entry name" value="GLUTR"/>
    <property type="match status" value="1"/>
</dbReference>
<evidence type="ECO:0000256" key="13">
    <source>
        <dbReference type="RuleBase" id="RU000584"/>
    </source>
</evidence>
<dbReference type="PIRSF" id="PIRSF000445">
    <property type="entry name" value="4pyrrol_synth_GluRdtase"/>
    <property type="match status" value="1"/>
</dbReference>
<dbReference type="Pfam" id="PF01488">
    <property type="entry name" value="Shikimate_DH"/>
    <property type="match status" value="1"/>
</dbReference>
<feature type="active site" description="Nucleophile" evidence="8 9">
    <location>
        <position position="46"/>
    </location>
</feature>
<dbReference type="KEGG" id="mol:YLM1_1308"/>
<dbReference type="NCBIfam" id="TIGR01035">
    <property type="entry name" value="hemA"/>
    <property type="match status" value="1"/>
</dbReference>
<dbReference type="STRING" id="294671.YLM1_1308"/>
<comment type="miscellaneous">
    <text evidence="8">During catalysis, the active site Cys acts as a nucleophile attacking the alpha-carbonyl group of tRNA-bound glutamate with the formation of a thioester intermediate between enzyme and glutamate, and the concomitant release of tRNA(Glu). The thioester intermediate is finally reduced by direct hydride transfer from NADPH, to form the product GSA.</text>
</comment>
<dbReference type="InterPro" id="IPR015896">
    <property type="entry name" value="4pyrrol_synth_GluRdtase_dimer"/>
</dbReference>
<comment type="domain">
    <text evidence="8">Possesses an unusual extended V-shaped dimeric structure with each monomer consisting of three distinct domains arranged along a curved 'spinal' alpha-helix. The N-terminal catalytic domain specifically recognizes the glutamate moiety of the substrate. The second domain is the NADPH-binding domain, and the third C-terminal domain is responsible for dimerization.</text>
</comment>
<dbReference type="InterPro" id="IPR036291">
    <property type="entry name" value="NAD(P)-bd_dom_sf"/>
</dbReference>
<evidence type="ECO:0000256" key="6">
    <source>
        <dbReference type="ARBA" id="ARBA00023244"/>
    </source>
</evidence>
<dbReference type="AlphaFoldDB" id="A0A126R2H4"/>
<feature type="binding site" evidence="8 10">
    <location>
        <begin position="96"/>
        <end position="98"/>
    </location>
    <ligand>
        <name>substrate</name>
    </ligand>
</feature>
<evidence type="ECO:0000256" key="5">
    <source>
        <dbReference type="ARBA" id="ARBA00023002"/>
    </source>
</evidence>
<dbReference type="SUPFAM" id="SSF69075">
    <property type="entry name" value="Glutamyl tRNA-reductase dimerization domain"/>
    <property type="match status" value="1"/>
</dbReference>
<dbReference type="InterPro" id="IPR036343">
    <property type="entry name" value="GluRdtase_N_sf"/>
</dbReference>
<dbReference type="Pfam" id="PF00745">
    <property type="entry name" value="GlutR_dimer"/>
    <property type="match status" value="1"/>
</dbReference>
<evidence type="ECO:0000259" key="15">
    <source>
        <dbReference type="Pfam" id="PF01488"/>
    </source>
</evidence>
<dbReference type="InterPro" id="IPR015895">
    <property type="entry name" value="4pyrrol_synth_GluRdtase_N"/>
</dbReference>
<reference evidence="18" key="2">
    <citation type="submission" date="2016-02" db="EMBL/GenBank/DDBJ databases">
        <title>The draft genome sequence of the rumen methanogen Methanobrevibacter olleyae YLM1.</title>
        <authorList>
            <consortium name="New Zealand Agricultural Greenhouse Gas Research Centre/Pastoral Greenhouse Gas Research Consortium"/>
            <person name="Kelly W.J."/>
            <person name="Li D."/>
            <person name="Lambie S.C."/>
            <person name="Attwood G.T."/>
            <person name="Altermann E."/>
            <person name="Leahy S.C."/>
        </authorList>
    </citation>
    <scope>NUCLEOTIDE SEQUENCE [LARGE SCALE GENOMIC DNA]</scope>
    <source>
        <strain evidence="18">YLM1</strain>
    </source>
</reference>
<comment type="similarity">
    <text evidence="2 8 13">Belongs to the glutamyl-tRNA reductase family.</text>
</comment>
<keyword evidence="5 8" id="KW-0560">Oxidoreductase</keyword>
<proteinExistence type="inferred from homology"/>
<evidence type="ECO:0000256" key="11">
    <source>
        <dbReference type="PIRSR" id="PIRSR000445-3"/>
    </source>
</evidence>
<evidence type="ECO:0000313" key="17">
    <source>
        <dbReference type="EMBL" id="AMK15865.1"/>
    </source>
</evidence>
<dbReference type="Proteomes" id="UP000066376">
    <property type="component" value="Chromosome"/>
</dbReference>
<evidence type="ECO:0000259" key="14">
    <source>
        <dbReference type="Pfam" id="PF00745"/>
    </source>
</evidence>
<accession>A0A126R2H4</accession>
<dbReference type="SUPFAM" id="SSF51735">
    <property type="entry name" value="NAD(P)-binding Rossmann-fold domains"/>
    <property type="match status" value="1"/>
</dbReference>
<dbReference type="PANTHER" id="PTHR43013">
    <property type="entry name" value="GLUTAMYL-TRNA REDUCTASE"/>
    <property type="match status" value="1"/>
</dbReference>
<evidence type="ECO:0000256" key="12">
    <source>
        <dbReference type="PIRSR" id="PIRSR000445-4"/>
    </source>
</evidence>
<keyword evidence="4 8" id="KW-0521">NADP</keyword>
<feature type="domain" description="Quinate/shikimate 5-dehydrogenase/glutamyl-tRNA reductase" evidence="15">
    <location>
        <begin position="153"/>
        <end position="287"/>
    </location>
</feature>
<dbReference type="EC" id="1.2.1.70" evidence="3 8"/>
<feature type="binding site" evidence="8 10">
    <location>
        <position position="91"/>
    </location>
    <ligand>
        <name>substrate</name>
    </ligand>
</feature>
<feature type="binding site" evidence="8 10">
    <location>
        <begin position="45"/>
        <end position="48"/>
    </location>
    <ligand>
        <name>substrate</name>
    </ligand>
</feature>
<dbReference type="GO" id="GO:0050661">
    <property type="term" value="F:NADP binding"/>
    <property type="evidence" value="ECO:0007669"/>
    <property type="project" value="InterPro"/>
</dbReference>
<evidence type="ECO:0000256" key="8">
    <source>
        <dbReference type="HAMAP-Rule" id="MF_00087"/>
    </source>
</evidence>
<sequence>MIINIRVDHTLADIETMENVSKDLKELFSDLKEKMDIREYIEINTCNRYEYFLYTNDYSYEEIDCDNKFVIIDYNDDAILHLFRMSSGLESMIIGEDQILGQIKDSKKKSEKEGHCGKKLDAIFTKAIHVGQVVRNKTKINQGSISIGSAAVDLAEEHLGDLQDKCVLVIGAGKMGTLVAKALAEKNLRAIFVANRTYYKAVKLAEELDGEAILFDNLEEKLVNAELVISSTGSPHAIINKKRLMKIFDKQVPKKMIFIDIANPRDIEDDVKELGIDLFNIDDLRGIADENKKLRENEVIEAEKIIGNEFDLLNESFNLIEINLILGNLRESMEEIRQRESQKGIVKLSNVDAKDIKIIDVMTKSIVNKIFYDISENIKKSAKNNEEDVIKMCETILKR</sequence>
<dbReference type="RefSeq" id="WP_067147513.1">
    <property type="nucleotide sequence ID" value="NZ_CP014265.1"/>
</dbReference>